<dbReference type="OrthoDB" id="9815195at2"/>
<sequence length="231" mass="25335">MLKALVPLIFGIFLSVSASAGGFTVSSDCLKRLVQGENRMKVSLPAVALKRLAKAFADKNMSLQEDPVALLVDYSRSSKEKRAFIVDFKACDVLSEDYVAHGGAYILKGKTFIDGDRNGDGKLDSCKNRKGSSKYMTRPGLYVTRGCHQSGKNWSKVYGDCEGIKLWGLEKSNADAFNAGVVLHELKEMKQNDSIKVMGQGCPAFPTGRLKKLVRYGLDNQTLVYVHAPQC</sequence>
<accession>A0A150WET8</accession>
<keyword evidence="1" id="KW-0732">Signal</keyword>
<feature type="signal peptide" evidence="1">
    <location>
        <begin position="1"/>
        <end position="20"/>
    </location>
</feature>
<dbReference type="Pfam" id="PF13645">
    <property type="entry name" value="YkuD_2"/>
    <property type="match status" value="1"/>
</dbReference>
<evidence type="ECO:0000313" key="3">
    <source>
        <dbReference type="Proteomes" id="UP000075320"/>
    </source>
</evidence>
<evidence type="ECO:0008006" key="4">
    <source>
        <dbReference type="Google" id="ProtNLM"/>
    </source>
</evidence>
<dbReference type="Proteomes" id="UP000075320">
    <property type="component" value="Unassembled WGS sequence"/>
</dbReference>
<protein>
    <recommendedName>
        <fullName evidence="4">Secreted protein</fullName>
    </recommendedName>
</protein>
<dbReference type="PANTHER" id="PTHR38477">
    <property type="entry name" value="HYPOTHETICAL EXPORTED PROTEIN"/>
    <property type="match status" value="1"/>
</dbReference>
<gene>
    <name evidence="2" type="ORF">AZI86_17615</name>
</gene>
<reference evidence="2 3" key="1">
    <citation type="submission" date="2016-03" db="EMBL/GenBank/DDBJ databases">
        <authorList>
            <person name="Ploux O."/>
        </authorList>
    </citation>
    <scope>NUCLEOTIDE SEQUENCE [LARGE SCALE GENOMIC DNA]</scope>
    <source>
        <strain evidence="2 3">R0</strain>
    </source>
</reference>
<feature type="chain" id="PRO_5007572747" description="Secreted protein" evidence="1">
    <location>
        <begin position="21"/>
        <end position="231"/>
    </location>
</feature>
<organism evidence="2 3">
    <name type="scientific">Bdellovibrio bacteriovorus</name>
    <dbReference type="NCBI Taxonomy" id="959"/>
    <lineage>
        <taxon>Bacteria</taxon>
        <taxon>Pseudomonadati</taxon>
        <taxon>Bdellovibrionota</taxon>
        <taxon>Bdellovibrionia</taxon>
        <taxon>Bdellovibrionales</taxon>
        <taxon>Pseudobdellovibrionaceae</taxon>
        <taxon>Bdellovibrio</taxon>
    </lineage>
</organism>
<comment type="caution">
    <text evidence="2">The sequence shown here is derived from an EMBL/GenBank/DDBJ whole genome shotgun (WGS) entry which is preliminary data.</text>
</comment>
<keyword evidence="3" id="KW-1185">Reference proteome</keyword>
<dbReference type="EMBL" id="LUKE01000006">
    <property type="protein sequence ID" value="KYG61526.1"/>
    <property type="molecule type" value="Genomic_DNA"/>
</dbReference>
<name>A0A150WET8_BDEBC</name>
<dbReference type="InterPro" id="IPR032676">
    <property type="entry name" value="YkuD_2"/>
</dbReference>
<dbReference type="PANTHER" id="PTHR38477:SF1">
    <property type="entry name" value="MUREIN L,D-TRANSPEPTIDASE CATALYTIC DOMAIN FAMILY PROTEIN"/>
    <property type="match status" value="1"/>
</dbReference>
<proteinExistence type="predicted"/>
<evidence type="ECO:0000313" key="2">
    <source>
        <dbReference type="EMBL" id="KYG61526.1"/>
    </source>
</evidence>
<dbReference type="AlphaFoldDB" id="A0A150WET8"/>
<evidence type="ECO:0000256" key="1">
    <source>
        <dbReference type="SAM" id="SignalP"/>
    </source>
</evidence>
<dbReference type="RefSeq" id="WP_061836608.1">
    <property type="nucleotide sequence ID" value="NZ_LUKE01000006.1"/>
</dbReference>